<reference evidence="1" key="1">
    <citation type="submission" date="2021-01" db="EMBL/GenBank/DDBJ databases">
        <authorList>
            <person name="Corre E."/>
            <person name="Pelletier E."/>
            <person name="Niang G."/>
            <person name="Scheremetjew M."/>
            <person name="Finn R."/>
            <person name="Kale V."/>
            <person name="Holt S."/>
            <person name="Cochrane G."/>
            <person name="Meng A."/>
            <person name="Brown T."/>
            <person name="Cohen L."/>
        </authorList>
    </citation>
    <scope>NUCLEOTIDE SEQUENCE</scope>
    <source>
        <strain evidence="1">CCMP1594</strain>
    </source>
</reference>
<dbReference type="EMBL" id="HBJA01086541">
    <property type="protein sequence ID" value="CAE0819019.1"/>
    <property type="molecule type" value="Transcribed_RNA"/>
</dbReference>
<organism evidence="1">
    <name type="scientific">Eutreptiella gymnastica</name>
    <dbReference type="NCBI Taxonomy" id="73025"/>
    <lineage>
        <taxon>Eukaryota</taxon>
        <taxon>Discoba</taxon>
        <taxon>Euglenozoa</taxon>
        <taxon>Euglenida</taxon>
        <taxon>Spirocuta</taxon>
        <taxon>Euglenophyceae</taxon>
        <taxon>Eutreptiales</taxon>
        <taxon>Eutreptiaceae</taxon>
        <taxon>Eutreptiella</taxon>
    </lineage>
</organism>
<gene>
    <name evidence="1" type="ORF">EGYM00163_LOCUS30187</name>
    <name evidence="2" type="ORF">EGYM00163_LOCUS30188</name>
</gene>
<accession>A0A6T2CFK8</accession>
<evidence type="ECO:0000313" key="1">
    <source>
        <dbReference type="EMBL" id="CAE0819018.1"/>
    </source>
</evidence>
<name>A0A6T2CFK8_9EUGL</name>
<dbReference type="EMBL" id="HBJA01086540">
    <property type="protein sequence ID" value="CAE0819018.1"/>
    <property type="molecule type" value="Transcribed_RNA"/>
</dbReference>
<protein>
    <submittedName>
        <fullName evidence="1">Uncharacterized protein</fullName>
    </submittedName>
</protein>
<evidence type="ECO:0000313" key="2">
    <source>
        <dbReference type="EMBL" id="CAE0819019.1"/>
    </source>
</evidence>
<proteinExistence type="predicted"/>
<sequence>MASFNHPGSSAEDEWLFFGSVQCFFEPAPGTAFVYNSTTVTEAPEAERTWLKASAIARQRPLASLGEDYSHLLVDAVPVADLKISRSSDGVETWPEALRVPLLKVPSGKFQGVASGIRSALWSNEGKWYRLKGCGNNSEGFIIVPVQDDVGAEVMQDGQPLQKIRGASYVHTATIELHSSAKVDTVARRCGMACANVPLGWYEYCLPDTPLPKVVRCCSVFQTFGDRRLADHVLRGLELLLPLMASSAPVALGSGAPIKFPDNPFGGARPGADGFDEMQQTHMIVVGGGGLECPLSSFADISQQRLVGLQLPTAPDVPRQFHEIWKRNCAKLTEEVLCGTEQCASLVGYLYWRFGWECGTFCRVLREEGICWGTYADGTGYHCNAHGNNMVLAAEDPAKPERPFTMPLDFDMAYTRDTFAFSEDEARDRQMFADNAEVESVSMLRDLGGAPDSTGTKNDHAVPPALEPLRWALRDTMVRAWLGAFRGEADTLPHDAARAAHAYALLRLALVMTHDVIG</sequence>
<dbReference type="AlphaFoldDB" id="A0A6T2CFK8"/>